<accession>A0A9P6VHY4</accession>
<dbReference type="InterPro" id="IPR000873">
    <property type="entry name" value="AMP-dep_synth/lig_dom"/>
</dbReference>
<dbReference type="InterPro" id="IPR025110">
    <property type="entry name" value="AMP-bd_C"/>
</dbReference>
<gene>
    <name evidence="3" type="ORF">D0Z07_5790</name>
</gene>
<sequence>MFSAELELIEPGMDLSTLRTGIAAGAPVSRKLMVDLREVLNLDEVTITYGMTETSPASFMTFTDDPIEKRLSTVGKILPHMQAKIIDANGEIVPTGSRGELCVAGFALQKGYWQNPEKTAEVMQRDAAGVLWMHTGDEAMFDDEGYCRITGRIKDIIIRGGENIHPLEIEERLAQHPSVLQASVFGIEDSRYGETVGAFIQQHKTTERPSTEKLREFVRQTLGWHKAPLHVFWLRPGEDFPKTGSGKIKKHVLKEMGTEMIKRNRQLAKL</sequence>
<organism evidence="3 4">
    <name type="scientific">Hyphodiscus hymeniophilus</name>
    <dbReference type="NCBI Taxonomy" id="353542"/>
    <lineage>
        <taxon>Eukaryota</taxon>
        <taxon>Fungi</taxon>
        <taxon>Dikarya</taxon>
        <taxon>Ascomycota</taxon>
        <taxon>Pezizomycotina</taxon>
        <taxon>Leotiomycetes</taxon>
        <taxon>Helotiales</taxon>
        <taxon>Hyphodiscaceae</taxon>
        <taxon>Hyphodiscus</taxon>
    </lineage>
</organism>
<keyword evidence="4" id="KW-1185">Reference proteome</keyword>
<feature type="domain" description="AMP-binding enzyme C-terminal" evidence="2">
    <location>
        <begin position="168"/>
        <end position="247"/>
    </location>
</feature>
<dbReference type="GO" id="GO:0031956">
    <property type="term" value="F:medium-chain fatty acid-CoA ligase activity"/>
    <property type="evidence" value="ECO:0007669"/>
    <property type="project" value="TreeGrafter"/>
</dbReference>
<comment type="caution">
    <text evidence="3">The sequence shown here is derived from an EMBL/GenBank/DDBJ whole genome shotgun (WGS) entry which is preliminary data.</text>
</comment>
<dbReference type="Gene3D" id="3.30.300.30">
    <property type="match status" value="1"/>
</dbReference>
<feature type="domain" description="AMP-dependent synthetase/ligase" evidence="1">
    <location>
        <begin position="13"/>
        <end position="113"/>
    </location>
</feature>
<dbReference type="EMBL" id="VNKQ01000011">
    <property type="protein sequence ID" value="KAG0648114.1"/>
    <property type="molecule type" value="Genomic_DNA"/>
</dbReference>
<dbReference type="SUPFAM" id="SSF56801">
    <property type="entry name" value="Acetyl-CoA synthetase-like"/>
    <property type="match status" value="1"/>
</dbReference>
<dbReference type="Gene3D" id="3.40.50.12780">
    <property type="entry name" value="N-terminal domain of ligase-like"/>
    <property type="match status" value="1"/>
</dbReference>
<dbReference type="Pfam" id="PF00501">
    <property type="entry name" value="AMP-binding"/>
    <property type="match status" value="1"/>
</dbReference>
<dbReference type="Pfam" id="PF13193">
    <property type="entry name" value="AMP-binding_C"/>
    <property type="match status" value="1"/>
</dbReference>
<evidence type="ECO:0000259" key="1">
    <source>
        <dbReference type="Pfam" id="PF00501"/>
    </source>
</evidence>
<dbReference type="GO" id="GO:0006631">
    <property type="term" value="P:fatty acid metabolic process"/>
    <property type="evidence" value="ECO:0007669"/>
    <property type="project" value="TreeGrafter"/>
</dbReference>
<dbReference type="OrthoDB" id="10253115at2759"/>
<name>A0A9P6VHY4_9HELO</name>
<dbReference type="PANTHER" id="PTHR43201:SF6">
    <property type="entry name" value="ACYL COA SYNTHETASE (EUROFUNG)"/>
    <property type="match status" value="1"/>
</dbReference>
<proteinExistence type="predicted"/>
<protein>
    <submittedName>
        <fullName evidence="3">AMP-dependent synthetase</fullName>
    </submittedName>
</protein>
<dbReference type="InterPro" id="IPR042099">
    <property type="entry name" value="ANL_N_sf"/>
</dbReference>
<dbReference type="PANTHER" id="PTHR43201">
    <property type="entry name" value="ACYL-COA SYNTHETASE"/>
    <property type="match status" value="1"/>
</dbReference>
<reference evidence="3" key="1">
    <citation type="submission" date="2019-07" db="EMBL/GenBank/DDBJ databases">
        <title>Hyphodiscus hymeniophilus genome sequencing and assembly.</title>
        <authorList>
            <person name="Kramer G."/>
            <person name="Nodwell J."/>
        </authorList>
    </citation>
    <scope>NUCLEOTIDE SEQUENCE</scope>
    <source>
        <strain evidence="3">ATCC 34498</strain>
    </source>
</reference>
<evidence type="ECO:0000313" key="3">
    <source>
        <dbReference type="EMBL" id="KAG0648114.1"/>
    </source>
</evidence>
<evidence type="ECO:0000259" key="2">
    <source>
        <dbReference type="Pfam" id="PF13193"/>
    </source>
</evidence>
<dbReference type="AlphaFoldDB" id="A0A9P6VHY4"/>
<dbReference type="Proteomes" id="UP000785200">
    <property type="component" value="Unassembled WGS sequence"/>
</dbReference>
<dbReference type="InterPro" id="IPR045851">
    <property type="entry name" value="AMP-bd_C_sf"/>
</dbReference>
<evidence type="ECO:0000313" key="4">
    <source>
        <dbReference type="Proteomes" id="UP000785200"/>
    </source>
</evidence>